<dbReference type="AlphaFoldDB" id="A0A3P7V6W7"/>
<gene>
    <name evidence="2" type="ORF">BTMF_LOCUS12606</name>
</gene>
<organism evidence="2 3">
    <name type="scientific">Brugia timori</name>
    <dbReference type="NCBI Taxonomy" id="42155"/>
    <lineage>
        <taxon>Eukaryota</taxon>
        <taxon>Metazoa</taxon>
        <taxon>Ecdysozoa</taxon>
        <taxon>Nematoda</taxon>
        <taxon>Chromadorea</taxon>
        <taxon>Rhabditida</taxon>
        <taxon>Spirurina</taxon>
        <taxon>Spiruromorpha</taxon>
        <taxon>Filarioidea</taxon>
        <taxon>Onchocercidae</taxon>
        <taxon>Brugia</taxon>
    </lineage>
</organism>
<dbReference type="EMBL" id="UZAG01019308">
    <property type="protein sequence ID" value="VDO43206.1"/>
    <property type="molecule type" value="Genomic_DNA"/>
</dbReference>
<evidence type="ECO:0000313" key="3">
    <source>
        <dbReference type="Proteomes" id="UP000280834"/>
    </source>
</evidence>
<feature type="transmembrane region" description="Helical" evidence="1">
    <location>
        <begin position="166"/>
        <end position="191"/>
    </location>
</feature>
<name>A0A3P7V6W7_9BILA</name>
<accession>A0A3P7V6W7</accession>
<keyword evidence="1" id="KW-0472">Membrane</keyword>
<feature type="transmembrane region" description="Helical" evidence="1">
    <location>
        <begin position="122"/>
        <end position="146"/>
    </location>
</feature>
<feature type="transmembrane region" description="Helical" evidence="1">
    <location>
        <begin position="84"/>
        <end position="102"/>
    </location>
</feature>
<dbReference type="InterPro" id="IPR008962">
    <property type="entry name" value="PapD-like_sf"/>
</dbReference>
<keyword evidence="1" id="KW-1133">Transmembrane helix</keyword>
<dbReference type="SUPFAM" id="SSF49354">
    <property type="entry name" value="PapD-like"/>
    <property type="match status" value="1"/>
</dbReference>
<evidence type="ECO:0000256" key="1">
    <source>
        <dbReference type="SAM" id="Phobius"/>
    </source>
</evidence>
<protein>
    <submittedName>
        <fullName evidence="2">Uncharacterized protein</fullName>
    </submittedName>
</protein>
<keyword evidence="1" id="KW-0812">Transmembrane</keyword>
<dbReference type="Proteomes" id="UP000280834">
    <property type="component" value="Unassembled WGS sequence"/>
</dbReference>
<reference evidence="2 3" key="1">
    <citation type="submission" date="2018-11" db="EMBL/GenBank/DDBJ databases">
        <authorList>
            <consortium name="Pathogen Informatics"/>
        </authorList>
    </citation>
    <scope>NUCLEOTIDE SEQUENCE [LARGE SCALE GENOMIC DNA]</scope>
</reference>
<proteinExistence type="predicted"/>
<feature type="transmembrane region" description="Helical" evidence="1">
    <location>
        <begin position="27"/>
        <end position="48"/>
    </location>
</feature>
<keyword evidence="3" id="KW-1185">Reference proteome</keyword>
<sequence>MCHCAESKCNEQWIVDTVQRELNTDQMLYLLIGLAFIIISWNVLLCHINWKCKKITLSSFSLLLSCNTLTSTQKCSLAFNTLKIIVLACLLLASWIPATITCNNRGIVGRHIISKESSHIRVIKIFIIYYDSTFATVYYLSAYFMSKTVNSFEKLYHLECTIKMKHWMVAVIFAYLIGFLYMITAFLVIIIRLIEASSKKKENNLIDEDKAESPGQVSTVSLSTAHSIPLHSNYGTIEYSPQFQPFVISNGCSGILSLKNTYFNQWIAIRILTNNNELTIHPNKFLLPPERTSAAEVTITNDIANEEIPNRLLVQWYVIGAYCPARNVNTLWTRPHYVPRDQWHYKIIRVYSDFIKS</sequence>
<evidence type="ECO:0000313" key="2">
    <source>
        <dbReference type="EMBL" id="VDO43206.1"/>
    </source>
</evidence>